<gene>
    <name evidence="1" type="ORF">UFOPK1392_00631</name>
    <name evidence="2" type="ORF">UFOPK3733_01074</name>
</gene>
<dbReference type="PROSITE" id="PS51257">
    <property type="entry name" value="PROKAR_LIPOPROTEIN"/>
    <property type="match status" value="1"/>
</dbReference>
<accession>A0A6J5Y9N8</accession>
<dbReference type="EMBL" id="CAFBNC010000047">
    <property type="protein sequence ID" value="CAB4937601.1"/>
    <property type="molecule type" value="Genomic_DNA"/>
</dbReference>
<organism evidence="1">
    <name type="scientific">freshwater metagenome</name>
    <dbReference type="NCBI Taxonomy" id="449393"/>
    <lineage>
        <taxon>unclassified sequences</taxon>
        <taxon>metagenomes</taxon>
        <taxon>ecological metagenomes</taxon>
    </lineage>
</organism>
<dbReference type="EMBL" id="CAEMXZ010000019">
    <property type="protein sequence ID" value="CAB4322890.1"/>
    <property type="molecule type" value="Genomic_DNA"/>
</dbReference>
<sequence length="156" mass="15822">MLGSLRRSVVAVTIASALIVGLAGCSGSSSTAANSTSTTVATNACKFEYQAAASKLNGIARYFSQAAQDGQMNAQFAQFAANYVDAMKTFDAAVLALDCPAAVKAELAGLVTAQEALEPLVAQFTGASRPPVAEFNAAAQAVAEAVRRVNTALGIS</sequence>
<protein>
    <submittedName>
        <fullName evidence="1">Unannotated protein</fullName>
    </submittedName>
</protein>
<name>A0A6J5Y9N8_9ZZZZ</name>
<dbReference type="AlphaFoldDB" id="A0A6J5Y9N8"/>
<evidence type="ECO:0000313" key="2">
    <source>
        <dbReference type="EMBL" id="CAB4937601.1"/>
    </source>
</evidence>
<evidence type="ECO:0000313" key="1">
    <source>
        <dbReference type="EMBL" id="CAB4322890.1"/>
    </source>
</evidence>
<proteinExistence type="predicted"/>
<reference evidence="1" key="1">
    <citation type="submission" date="2020-05" db="EMBL/GenBank/DDBJ databases">
        <authorList>
            <person name="Chiriac C."/>
            <person name="Salcher M."/>
            <person name="Ghai R."/>
            <person name="Kavagutti S V."/>
        </authorList>
    </citation>
    <scope>NUCLEOTIDE SEQUENCE</scope>
</reference>